<sequence>MNKRILSIALLIVLVMMVFTACGGNNNSEQTPVSGQEQTAPDSQEKPKEAPPQVLKYGTDAEPVGLDPHTISAVASVRIFRQIYNTLIDVDDNMNFIPELAESWEQPDDLTYIFKLRQGVKFHNGREMKADDVKYSFERILNPETAALGKSYYDSVSTIEVVDDYTVKFVLKEPFAPFMTNLTSLYGAIVPKEVVEENTNLMQVACGTGPFILKEWVPDNKVILTKNPDYFVETEPKLDSIEYYVMTDESSRIAALRTGNVHLIKLPASSISLVEGNDDITIMDYQSNDYLFLGFNLDLDKFKDVRVRQAISYAVNRQEIIDLVYDGEATIAGFVPPAMGRWSMDFANEDLYQQNIEKAKQLMSDAGYPDGFETTIAVGLLDDIRGAGEILQKQLEQIGINATIQNLESGQYIDAWKNRTHEMMAGRNGAGTDPNRSVAFFYSTKGSANVWGYSNPDVDALCDKGKVTVNEDEREKVYKEAQKLVLNDCPNIWMASPMDYYFVRTEMKNYKPTTFNIENFNQVTIE</sequence>
<dbReference type="SUPFAM" id="SSF53850">
    <property type="entry name" value="Periplasmic binding protein-like II"/>
    <property type="match status" value="1"/>
</dbReference>
<dbReference type="PANTHER" id="PTHR30290">
    <property type="entry name" value="PERIPLASMIC BINDING COMPONENT OF ABC TRANSPORTER"/>
    <property type="match status" value="1"/>
</dbReference>
<reference evidence="7 8" key="1">
    <citation type="submission" date="2021-03" db="EMBL/GenBank/DDBJ databases">
        <title>Genomic Encyclopedia of Type Strains, Phase IV (KMG-IV): sequencing the most valuable type-strain genomes for metagenomic binning, comparative biology and taxonomic classification.</title>
        <authorList>
            <person name="Goeker M."/>
        </authorList>
    </citation>
    <scope>NUCLEOTIDE SEQUENCE [LARGE SCALE GENOMIC DNA]</scope>
    <source>
        <strain evidence="7 8">DSM 24004</strain>
    </source>
</reference>
<dbReference type="CDD" id="cd00995">
    <property type="entry name" value="PBP2_NikA_DppA_OppA_like"/>
    <property type="match status" value="1"/>
</dbReference>
<protein>
    <submittedName>
        <fullName evidence="7">Peptide/nickel transport system substrate-binding protein</fullName>
    </submittedName>
</protein>
<accession>A0ABS4GG22</accession>
<gene>
    <name evidence="7" type="ORF">J2Z76_002498</name>
</gene>
<dbReference type="Proteomes" id="UP001519342">
    <property type="component" value="Unassembled WGS sequence"/>
</dbReference>
<dbReference type="InterPro" id="IPR039424">
    <property type="entry name" value="SBP_5"/>
</dbReference>
<dbReference type="Pfam" id="PF00496">
    <property type="entry name" value="SBP_bac_5"/>
    <property type="match status" value="1"/>
</dbReference>
<dbReference type="RefSeq" id="WP_209512355.1">
    <property type="nucleotide sequence ID" value="NZ_JAGGKS010000007.1"/>
</dbReference>
<evidence type="ECO:0000256" key="5">
    <source>
        <dbReference type="SAM" id="SignalP"/>
    </source>
</evidence>
<keyword evidence="8" id="KW-1185">Reference proteome</keyword>
<dbReference type="PIRSF" id="PIRSF002741">
    <property type="entry name" value="MppA"/>
    <property type="match status" value="1"/>
</dbReference>
<dbReference type="PROSITE" id="PS51257">
    <property type="entry name" value="PROKAR_LIPOPROTEIN"/>
    <property type="match status" value="1"/>
</dbReference>
<proteinExistence type="inferred from homology"/>
<dbReference type="InterPro" id="IPR000914">
    <property type="entry name" value="SBP_5_dom"/>
</dbReference>
<evidence type="ECO:0000256" key="1">
    <source>
        <dbReference type="ARBA" id="ARBA00005695"/>
    </source>
</evidence>
<keyword evidence="3 5" id="KW-0732">Signal</keyword>
<dbReference type="Gene3D" id="3.40.190.10">
    <property type="entry name" value="Periplasmic binding protein-like II"/>
    <property type="match status" value="1"/>
</dbReference>
<dbReference type="EMBL" id="JAGGKS010000007">
    <property type="protein sequence ID" value="MBP1926629.1"/>
    <property type="molecule type" value="Genomic_DNA"/>
</dbReference>
<dbReference type="Gene3D" id="3.10.105.10">
    <property type="entry name" value="Dipeptide-binding Protein, Domain 3"/>
    <property type="match status" value="1"/>
</dbReference>
<evidence type="ECO:0000313" key="8">
    <source>
        <dbReference type="Proteomes" id="UP001519342"/>
    </source>
</evidence>
<feature type="domain" description="Solute-binding protein family 5" evidence="6">
    <location>
        <begin position="96"/>
        <end position="447"/>
    </location>
</feature>
<feature type="signal peptide" evidence="5">
    <location>
        <begin position="1"/>
        <end position="21"/>
    </location>
</feature>
<evidence type="ECO:0000313" key="7">
    <source>
        <dbReference type="EMBL" id="MBP1926629.1"/>
    </source>
</evidence>
<evidence type="ECO:0000256" key="3">
    <source>
        <dbReference type="ARBA" id="ARBA00022729"/>
    </source>
</evidence>
<dbReference type="InterPro" id="IPR030678">
    <property type="entry name" value="Peptide/Ni-bd"/>
</dbReference>
<comment type="caution">
    <text evidence="7">The sequence shown here is derived from an EMBL/GenBank/DDBJ whole genome shotgun (WGS) entry which is preliminary data.</text>
</comment>
<evidence type="ECO:0000256" key="4">
    <source>
        <dbReference type="SAM" id="MobiDB-lite"/>
    </source>
</evidence>
<dbReference type="Gene3D" id="3.90.76.10">
    <property type="entry name" value="Dipeptide-binding Protein, Domain 1"/>
    <property type="match status" value="1"/>
</dbReference>
<organism evidence="7 8">
    <name type="scientific">Sedimentibacter acidaminivorans</name>
    <dbReference type="NCBI Taxonomy" id="913099"/>
    <lineage>
        <taxon>Bacteria</taxon>
        <taxon>Bacillati</taxon>
        <taxon>Bacillota</taxon>
        <taxon>Tissierellia</taxon>
        <taxon>Sedimentibacter</taxon>
    </lineage>
</organism>
<comment type="similarity">
    <text evidence="1">Belongs to the bacterial solute-binding protein 5 family.</text>
</comment>
<feature type="compositionally biased region" description="Polar residues" evidence="4">
    <location>
        <begin position="28"/>
        <end position="42"/>
    </location>
</feature>
<dbReference type="PANTHER" id="PTHR30290:SF9">
    <property type="entry name" value="OLIGOPEPTIDE-BINDING PROTEIN APPA"/>
    <property type="match status" value="1"/>
</dbReference>
<evidence type="ECO:0000256" key="2">
    <source>
        <dbReference type="ARBA" id="ARBA00022448"/>
    </source>
</evidence>
<evidence type="ECO:0000259" key="6">
    <source>
        <dbReference type="Pfam" id="PF00496"/>
    </source>
</evidence>
<name>A0ABS4GG22_9FIRM</name>
<keyword evidence="2" id="KW-0813">Transport</keyword>
<feature type="region of interest" description="Disordered" evidence="4">
    <location>
        <begin position="28"/>
        <end position="60"/>
    </location>
</feature>
<feature type="chain" id="PRO_5045481543" evidence="5">
    <location>
        <begin position="22"/>
        <end position="526"/>
    </location>
</feature>